<keyword evidence="1" id="KW-0812">Transmembrane</keyword>
<reference evidence="1" key="1">
    <citation type="journal article" date="2019" name="MBio">
        <title>Virus Genomes from Deep Sea Sediments Expand the Ocean Megavirome and Support Independent Origins of Viral Gigantism.</title>
        <authorList>
            <person name="Backstrom D."/>
            <person name="Yutin N."/>
            <person name="Jorgensen S.L."/>
            <person name="Dharamshi J."/>
            <person name="Homa F."/>
            <person name="Zaremba-Niedwiedzka K."/>
            <person name="Spang A."/>
            <person name="Wolf Y.I."/>
            <person name="Koonin E.V."/>
            <person name="Ettema T.J."/>
        </authorList>
    </citation>
    <scope>NUCLEOTIDE SEQUENCE</scope>
</reference>
<proteinExistence type="predicted"/>
<keyword evidence="1" id="KW-0472">Membrane</keyword>
<accession>A0A481ZAS8</accession>
<gene>
    <name evidence="1" type="ORF">LCPAC403_01580</name>
</gene>
<protein>
    <submittedName>
        <fullName evidence="1">Putative transmembrane protein</fullName>
    </submittedName>
</protein>
<dbReference type="EMBL" id="MK500589">
    <property type="protein sequence ID" value="QBK93024.1"/>
    <property type="molecule type" value="Genomic_DNA"/>
</dbReference>
<name>A0A481ZAS8_9VIRU</name>
<organism evidence="1">
    <name type="scientific">Pithovirus LCPAC403</name>
    <dbReference type="NCBI Taxonomy" id="2506596"/>
    <lineage>
        <taxon>Viruses</taxon>
        <taxon>Pithoviruses</taxon>
    </lineage>
</organism>
<evidence type="ECO:0000313" key="1">
    <source>
        <dbReference type="EMBL" id="QBK93024.1"/>
    </source>
</evidence>
<sequence length="350" mass="41058">MSNSAVIVFKLIARSIVDDKPKDVTKYLDKLPLEKMNSERTDQFLNNLLLQCLNLTRQKCCRAVMKRFIKLNPNETHFSTFCQIFTSMKFSKRVLSFVMQSHPKESFLDLAHQYIENADSSRNVVGIKRLDEVLGDQNLQTYEILYVTAFEGENDFMAEYFAGRVAELSPHADIPDWVKNFSDEKELPIENEFYIPWIYDKLAKSSNIYIDMVNEKLRKQDVDGTEHDIDLFRVLGPPNPSLRFSVPLVERNTVFDGPRMFICDQNDYEDDEMMSYDWFNNSCDSCLFRIKRRWHAVRRPQVGGGWIGSYCGFQCMRDDFESENWLLMQLVDDLEDLMNKIGIQDRRDAE</sequence>